<dbReference type="AlphaFoldDB" id="A0A1G8FYX5"/>
<dbReference type="PANTHER" id="PTHR12526:SF630">
    <property type="entry name" value="GLYCOSYLTRANSFERASE"/>
    <property type="match status" value="1"/>
</dbReference>
<dbReference type="RefSeq" id="WP_092468590.1">
    <property type="nucleotide sequence ID" value="NZ_FNCZ01000005.1"/>
</dbReference>
<gene>
    <name evidence="2" type="ORF">SAMN04489796_10538</name>
</gene>
<dbReference type="Proteomes" id="UP000199492">
    <property type="component" value="Unassembled WGS sequence"/>
</dbReference>
<evidence type="ECO:0000313" key="2">
    <source>
        <dbReference type="EMBL" id="SDH87331.1"/>
    </source>
</evidence>
<keyword evidence="2" id="KW-0808">Transferase</keyword>
<dbReference type="SUPFAM" id="SSF53756">
    <property type="entry name" value="UDP-Glycosyltransferase/glycogen phosphorylase"/>
    <property type="match status" value="1"/>
</dbReference>
<dbReference type="GO" id="GO:0016757">
    <property type="term" value="F:glycosyltransferase activity"/>
    <property type="evidence" value="ECO:0007669"/>
    <property type="project" value="InterPro"/>
</dbReference>
<keyword evidence="3" id="KW-1185">Reference proteome</keyword>
<accession>A0A1G8FYX5</accession>
<organism evidence="2 3">
    <name type="scientific">Winogradskyella thalassocola</name>
    <dbReference type="NCBI Taxonomy" id="262004"/>
    <lineage>
        <taxon>Bacteria</taxon>
        <taxon>Pseudomonadati</taxon>
        <taxon>Bacteroidota</taxon>
        <taxon>Flavobacteriia</taxon>
        <taxon>Flavobacteriales</taxon>
        <taxon>Flavobacteriaceae</taxon>
        <taxon>Winogradskyella</taxon>
    </lineage>
</organism>
<sequence length="404" mass="45652">MKPPFKIAIYTGLIPNTTFIETLIAGVAKEHEVLLFGTVKKKTSYPSKRIKIIDTPTSLYRNIPLTLWRTLKLGVQHPKRLSLAIKEAKTYPTLYTKWLRFSRFVPVLLHAPDIFHLQWTSRIDRWLFLKSAYPCHIVVSLLGSQAAILPYIDPEVFKRYQRCLPKVDAIHSISEHLGRQAANFNVRAERVHVISTPISTAAFSYYKPFIKRGVKPFRLVSVGRHHWVKGYRYGIQAVHQLIQSGVDVNYTIIAAGNIPEDLLFQVNQLGLQDYITFKPGLPQEALFEHLQTYDALLLPSLSEGIANVVLEVMAIGLPVISSNCGGMAEVVIPYKTGWLVPVRDAKALADAVIDCMQVDVEDKRKIIQQAYDLVNANYHEAHSIAQMLQLYDEVVGSDVEVNKV</sequence>
<dbReference type="EMBL" id="FNCZ01000005">
    <property type="protein sequence ID" value="SDH87331.1"/>
    <property type="molecule type" value="Genomic_DNA"/>
</dbReference>
<dbReference type="Pfam" id="PF00534">
    <property type="entry name" value="Glycos_transf_1"/>
    <property type="match status" value="1"/>
</dbReference>
<dbReference type="OrthoDB" id="596635at2"/>
<evidence type="ECO:0000313" key="3">
    <source>
        <dbReference type="Proteomes" id="UP000199492"/>
    </source>
</evidence>
<dbReference type="Gene3D" id="3.40.50.2000">
    <property type="entry name" value="Glycogen Phosphorylase B"/>
    <property type="match status" value="2"/>
</dbReference>
<protein>
    <submittedName>
        <fullName evidence="2">Colanic acid/amylovoran biosynthesis glycosyltransferase</fullName>
    </submittedName>
</protein>
<proteinExistence type="predicted"/>
<name>A0A1G8FYX5_9FLAO</name>
<evidence type="ECO:0000259" key="1">
    <source>
        <dbReference type="Pfam" id="PF00534"/>
    </source>
</evidence>
<dbReference type="InterPro" id="IPR001296">
    <property type="entry name" value="Glyco_trans_1"/>
</dbReference>
<dbReference type="PANTHER" id="PTHR12526">
    <property type="entry name" value="GLYCOSYLTRANSFERASE"/>
    <property type="match status" value="1"/>
</dbReference>
<feature type="domain" description="Glycosyl transferase family 1" evidence="1">
    <location>
        <begin position="214"/>
        <end position="371"/>
    </location>
</feature>
<reference evidence="3" key="1">
    <citation type="submission" date="2016-10" db="EMBL/GenBank/DDBJ databases">
        <authorList>
            <person name="Varghese N."/>
            <person name="Submissions S."/>
        </authorList>
    </citation>
    <scope>NUCLEOTIDE SEQUENCE [LARGE SCALE GENOMIC DNA]</scope>
    <source>
        <strain evidence="3">DSM 15363</strain>
    </source>
</reference>
<dbReference type="STRING" id="262004.SAMN04489796_10538"/>